<dbReference type="InterPro" id="IPR035959">
    <property type="entry name" value="RutC-like_sf"/>
</dbReference>
<gene>
    <name evidence="1" type="ORF">S2091_2079</name>
</gene>
<dbReference type="AlphaFoldDB" id="A0A2S9H038"/>
<keyword evidence="2" id="KW-1185">Reference proteome</keyword>
<reference evidence="1 2" key="1">
    <citation type="submission" date="2018-02" db="EMBL/GenBank/DDBJ databases">
        <title>Solimicrobium silvestre gen. nov., sp. nov., isolated from alpine forest soil.</title>
        <authorList>
            <person name="Margesin R."/>
            <person name="Albuquerque L."/>
            <person name="Zhang D.-C."/>
            <person name="Froufe H.J.C."/>
            <person name="Severino R."/>
            <person name="Roxo I."/>
            <person name="Egas C."/>
            <person name="Da Costa M.S."/>
        </authorList>
    </citation>
    <scope>NUCLEOTIDE SEQUENCE [LARGE SCALE GENOMIC DNA]</scope>
    <source>
        <strain evidence="1 2">S20-91</strain>
    </source>
</reference>
<dbReference type="Gene3D" id="3.30.1330.40">
    <property type="entry name" value="RutC-like"/>
    <property type="match status" value="1"/>
</dbReference>
<sequence length="129" mass="14100">MSKKLISSGSDFEKLAGYSRAVVEHGLVHVSGTTGFNYDAMTIDADLIDQTHQIFKNIEAALKQAGAGLDDVVRVHYLITDASYFEQVAPIFGQYFVNARPAATAMVVGLIDPRMKIEIEVTARLPNLN</sequence>
<dbReference type="Pfam" id="PF01042">
    <property type="entry name" value="Ribonuc_L-PSP"/>
    <property type="match status" value="1"/>
</dbReference>
<evidence type="ECO:0000313" key="1">
    <source>
        <dbReference type="EMBL" id="PRC93341.1"/>
    </source>
</evidence>
<comment type="caution">
    <text evidence="1">The sequence shown here is derived from an EMBL/GenBank/DDBJ whole genome shotgun (WGS) entry which is preliminary data.</text>
</comment>
<dbReference type="SUPFAM" id="SSF55298">
    <property type="entry name" value="YjgF-like"/>
    <property type="match status" value="1"/>
</dbReference>
<dbReference type="RefSeq" id="WP_105531728.1">
    <property type="nucleotide sequence ID" value="NZ_PUGF01000008.1"/>
</dbReference>
<dbReference type="PANTHER" id="PTHR43857">
    <property type="entry name" value="BLR7761 PROTEIN"/>
    <property type="match status" value="1"/>
</dbReference>
<evidence type="ECO:0000313" key="2">
    <source>
        <dbReference type="Proteomes" id="UP000237839"/>
    </source>
</evidence>
<dbReference type="PANTHER" id="PTHR43857:SF1">
    <property type="entry name" value="YJGH FAMILY PROTEIN"/>
    <property type="match status" value="1"/>
</dbReference>
<organism evidence="1 2">
    <name type="scientific">Solimicrobium silvestre</name>
    <dbReference type="NCBI Taxonomy" id="2099400"/>
    <lineage>
        <taxon>Bacteria</taxon>
        <taxon>Pseudomonadati</taxon>
        <taxon>Pseudomonadota</taxon>
        <taxon>Betaproteobacteria</taxon>
        <taxon>Burkholderiales</taxon>
        <taxon>Oxalobacteraceae</taxon>
        <taxon>Solimicrobium</taxon>
    </lineage>
</organism>
<dbReference type="InterPro" id="IPR006175">
    <property type="entry name" value="YjgF/YER057c/UK114"/>
</dbReference>
<dbReference type="OrthoDB" id="9808943at2"/>
<dbReference type="Proteomes" id="UP000237839">
    <property type="component" value="Unassembled WGS sequence"/>
</dbReference>
<proteinExistence type="predicted"/>
<accession>A0A2S9H038</accession>
<name>A0A2S9H038_9BURK</name>
<dbReference type="EMBL" id="PUGF01000008">
    <property type="protein sequence ID" value="PRC93341.1"/>
    <property type="molecule type" value="Genomic_DNA"/>
</dbReference>
<protein>
    <submittedName>
        <fullName evidence="1">Putative translation initiation inhibitor yjgF family</fullName>
    </submittedName>
</protein>
<dbReference type="CDD" id="cd06154">
    <property type="entry name" value="YjgF_YER057c_UK114_like_6"/>
    <property type="match status" value="1"/>
</dbReference>